<dbReference type="PANTHER" id="PTHR24346">
    <property type="entry name" value="MAP/MICROTUBULE AFFINITY-REGULATING KINASE"/>
    <property type="match status" value="1"/>
</dbReference>
<keyword evidence="5" id="KW-0067">ATP-binding</keyword>
<dbReference type="GO" id="GO:0005737">
    <property type="term" value="C:cytoplasm"/>
    <property type="evidence" value="ECO:0007669"/>
    <property type="project" value="TreeGrafter"/>
</dbReference>
<gene>
    <name evidence="7" type="ORF">RFI_22837</name>
</gene>
<dbReference type="PROSITE" id="PS50011">
    <property type="entry name" value="PROTEIN_KINASE_DOM"/>
    <property type="match status" value="1"/>
</dbReference>
<dbReference type="InterPro" id="IPR000719">
    <property type="entry name" value="Prot_kinase_dom"/>
</dbReference>
<dbReference type="Proteomes" id="UP000023152">
    <property type="component" value="Unassembled WGS sequence"/>
</dbReference>
<dbReference type="PANTHER" id="PTHR24346:SF82">
    <property type="entry name" value="KP78A-RELATED"/>
    <property type="match status" value="1"/>
</dbReference>
<dbReference type="AlphaFoldDB" id="X6ML08"/>
<dbReference type="InterPro" id="IPR011009">
    <property type="entry name" value="Kinase-like_dom_sf"/>
</dbReference>
<evidence type="ECO:0000256" key="3">
    <source>
        <dbReference type="ARBA" id="ARBA00022741"/>
    </source>
</evidence>
<comment type="caution">
    <text evidence="7">The sequence shown here is derived from an EMBL/GenBank/DDBJ whole genome shotgun (WGS) entry which is preliminary data.</text>
</comment>
<name>X6ML08_RETFI</name>
<keyword evidence="1" id="KW-0723">Serine/threonine-protein kinase</keyword>
<evidence type="ECO:0000313" key="8">
    <source>
        <dbReference type="Proteomes" id="UP000023152"/>
    </source>
</evidence>
<organism evidence="7 8">
    <name type="scientific">Reticulomyxa filosa</name>
    <dbReference type="NCBI Taxonomy" id="46433"/>
    <lineage>
        <taxon>Eukaryota</taxon>
        <taxon>Sar</taxon>
        <taxon>Rhizaria</taxon>
        <taxon>Retaria</taxon>
        <taxon>Foraminifera</taxon>
        <taxon>Monothalamids</taxon>
        <taxon>Reticulomyxidae</taxon>
        <taxon>Reticulomyxa</taxon>
    </lineage>
</organism>
<dbReference type="SUPFAM" id="SSF56112">
    <property type="entry name" value="Protein kinase-like (PK-like)"/>
    <property type="match status" value="1"/>
</dbReference>
<dbReference type="GO" id="GO:0004674">
    <property type="term" value="F:protein serine/threonine kinase activity"/>
    <property type="evidence" value="ECO:0007669"/>
    <property type="project" value="UniProtKB-KW"/>
</dbReference>
<evidence type="ECO:0000256" key="2">
    <source>
        <dbReference type="ARBA" id="ARBA00022679"/>
    </source>
</evidence>
<accession>X6ML08</accession>
<sequence>MSSTPPELALLMGTDTFAMNIELTGKTLRKVDSWRVGVLLYALITGTLPYAASTLQNFITHILAGQPVIPLQSIKCSYDLKNLLSQLLEPTFFKRIDIQDALKHSWFKVGELSYVFFICLFYLRINCYLMKTKMESFHMYDTYTDSINGIGFCVFTCTFVERGIRHLYTLKLKLHLNSKGYDLPNREQRDRKYFFRLDATGQREKLRVNILDQDNLAIFIEDRLGYCPFKARSIIKVKINVYIYVYILDLIKSTKKSQWTWQDFESYYNELDMTKNQTMLLTNAIFRGLDPQGTGIVKSTLLLSLFEDINLRMKPVIDKIKSQSEMSFVEVHEGLKKAINDGFDISELLSVDHIVKVPEKKLKIMS</sequence>
<evidence type="ECO:0000256" key="1">
    <source>
        <dbReference type="ARBA" id="ARBA00022527"/>
    </source>
</evidence>
<evidence type="ECO:0000256" key="4">
    <source>
        <dbReference type="ARBA" id="ARBA00022777"/>
    </source>
</evidence>
<keyword evidence="2" id="KW-0808">Transferase</keyword>
<keyword evidence="4" id="KW-0418">Kinase</keyword>
<dbReference type="OrthoDB" id="68483at2759"/>
<keyword evidence="8" id="KW-1185">Reference proteome</keyword>
<evidence type="ECO:0000259" key="6">
    <source>
        <dbReference type="PROSITE" id="PS50011"/>
    </source>
</evidence>
<dbReference type="GO" id="GO:0005524">
    <property type="term" value="F:ATP binding"/>
    <property type="evidence" value="ECO:0007669"/>
    <property type="project" value="UniProtKB-KW"/>
</dbReference>
<proteinExistence type="predicted"/>
<evidence type="ECO:0000256" key="5">
    <source>
        <dbReference type="ARBA" id="ARBA00022840"/>
    </source>
</evidence>
<dbReference type="Pfam" id="PF00069">
    <property type="entry name" value="Pkinase"/>
    <property type="match status" value="1"/>
</dbReference>
<evidence type="ECO:0000313" key="7">
    <source>
        <dbReference type="EMBL" id="ETO14534.1"/>
    </source>
</evidence>
<dbReference type="GO" id="GO:0035556">
    <property type="term" value="P:intracellular signal transduction"/>
    <property type="evidence" value="ECO:0007669"/>
    <property type="project" value="TreeGrafter"/>
</dbReference>
<dbReference type="EMBL" id="ASPP01019986">
    <property type="protein sequence ID" value="ETO14534.1"/>
    <property type="molecule type" value="Genomic_DNA"/>
</dbReference>
<dbReference type="Gene3D" id="1.10.510.10">
    <property type="entry name" value="Transferase(Phosphotransferase) domain 1"/>
    <property type="match status" value="1"/>
</dbReference>
<protein>
    <recommendedName>
        <fullName evidence="6">Protein kinase domain-containing protein</fullName>
    </recommendedName>
</protein>
<keyword evidence="3" id="KW-0547">Nucleotide-binding</keyword>
<reference evidence="7 8" key="1">
    <citation type="journal article" date="2013" name="Curr. Biol.">
        <title>The Genome of the Foraminiferan Reticulomyxa filosa.</title>
        <authorList>
            <person name="Glockner G."/>
            <person name="Hulsmann N."/>
            <person name="Schleicher M."/>
            <person name="Noegel A.A."/>
            <person name="Eichinger L."/>
            <person name="Gallinger C."/>
            <person name="Pawlowski J."/>
            <person name="Sierra R."/>
            <person name="Euteneuer U."/>
            <person name="Pillet L."/>
            <person name="Moustafa A."/>
            <person name="Platzer M."/>
            <person name="Groth M."/>
            <person name="Szafranski K."/>
            <person name="Schliwa M."/>
        </authorList>
    </citation>
    <scope>NUCLEOTIDE SEQUENCE [LARGE SCALE GENOMIC DNA]</scope>
</reference>
<feature type="domain" description="Protein kinase" evidence="6">
    <location>
        <begin position="1"/>
        <end position="107"/>
    </location>
</feature>